<evidence type="ECO:0000313" key="3">
    <source>
        <dbReference type="EMBL" id="MEP0817874.1"/>
    </source>
</evidence>
<protein>
    <submittedName>
        <fullName evidence="3">HPP family protein</fullName>
    </submittedName>
</protein>
<dbReference type="Proteomes" id="UP001464891">
    <property type="component" value="Unassembled WGS sequence"/>
</dbReference>
<feature type="transmembrane region" description="Helical" evidence="1">
    <location>
        <begin position="178"/>
        <end position="201"/>
    </location>
</feature>
<accession>A0ABV0J7W3</accession>
<sequence>MKSHFPNLRRVELDQSLQASPPRRFKANNIRRFVRVKRWPQRWNNYVGKMRGTPIQLPQPNYKYVLWSWLGAFLAIATTGYSSAIAQAPMLIAPFGATCVLAFAAPESPLAQPRNIVGGHCLASLIGLACLHLFGSEAWVMALAVATAIGCMQLTHTLHPPAGADPLVIIMTGASWKFFFTPVLTGSILLVLCAVVFNNLAEDRKYPKYWL</sequence>
<evidence type="ECO:0000256" key="1">
    <source>
        <dbReference type="SAM" id="Phobius"/>
    </source>
</evidence>
<keyword evidence="4" id="KW-1185">Reference proteome</keyword>
<dbReference type="EMBL" id="JAMPKM010000006">
    <property type="protein sequence ID" value="MEP0817874.1"/>
    <property type="molecule type" value="Genomic_DNA"/>
</dbReference>
<organism evidence="3 4">
    <name type="scientific">Trichocoleus desertorum GB2-A4</name>
    <dbReference type="NCBI Taxonomy" id="2933944"/>
    <lineage>
        <taxon>Bacteria</taxon>
        <taxon>Bacillati</taxon>
        <taxon>Cyanobacteriota</taxon>
        <taxon>Cyanophyceae</taxon>
        <taxon>Leptolyngbyales</taxon>
        <taxon>Trichocoleusaceae</taxon>
        <taxon>Trichocoleus</taxon>
    </lineage>
</organism>
<comment type="caution">
    <text evidence="3">The sequence shown here is derived from an EMBL/GenBank/DDBJ whole genome shotgun (WGS) entry which is preliminary data.</text>
</comment>
<proteinExistence type="predicted"/>
<evidence type="ECO:0000259" key="2">
    <source>
        <dbReference type="Pfam" id="PF04982"/>
    </source>
</evidence>
<keyword evidence="1" id="KW-0812">Transmembrane</keyword>
<dbReference type="RefSeq" id="WP_190434784.1">
    <property type="nucleotide sequence ID" value="NZ_JAMPKM010000006.1"/>
</dbReference>
<dbReference type="InterPro" id="IPR007065">
    <property type="entry name" value="HPP"/>
</dbReference>
<dbReference type="Pfam" id="PF04982">
    <property type="entry name" value="TM_HPP"/>
    <property type="match status" value="1"/>
</dbReference>
<feature type="transmembrane region" description="Helical" evidence="1">
    <location>
        <begin position="64"/>
        <end position="81"/>
    </location>
</feature>
<feature type="domain" description="HPP transmembrane region" evidence="2">
    <location>
        <begin position="58"/>
        <end position="207"/>
    </location>
</feature>
<gene>
    <name evidence="3" type="ORF">NC998_12290</name>
</gene>
<dbReference type="PANTHER" id="PTHR33741">
    <property type="entry name" value="TRANSMEMBRANE PROTEIN DDB_G0269096-RELATED"/>
    <property type="match status" value="1"/>
</dbReference>
<dbReference type="PANTHER" id="PTHR33741:SF5">
    <property type="entry name" value="TRANSMEMBRANE PROTEIN DDB_G0269096-RELATED"/>
    <property type="match status" value="1"/>
</dbReference>
<dbReference type="InterPro" id="IPR058581">
    <property type="entry name" value="TM_HPP"/>
</dbReference>
<feature type="transmembrane region" description="Helical" evidence="1">
    <location>
        <begin position="139"/>
        <end position="158"/>
    </location>
</feature>
<evidence type="ECO:0000313" key="4">
    <source>
        <dbReference type="Proteomes" id="UP001464891"/>
    </source>
</evidence>
<keyword evidence="1" id="KW-0472">Membrane</keyword>
<feature type="transmembrane region" description="Helical" evidence="1">
    <location>
        <begin position="117"/>
        <end position="134"/>
    </location>
</feature>
<keyword evidence="1" id="KW-1133">Transmembrane helix</keyword>
<reference evidence="3 4" key="1">
    <citation type="submission" date="2022-04" db="EMBL/GenBank/DDBJ databases">
        <title>Positive selection, recombination, and allopatry shape intraspecific diversity of widespread and dominant cyanobacteria.</title>
        <authorList>
            <person name="Wei J."/>
            <person name="Shu W."/>
            <person name="Hu C."/>
        </authorList>
    </citation>
    <scope>NUCLEOTIDE SEQUENCE [LARGE SCALE GENOMIC DNA]</scope>
    <source>
        <strain evidence="3 4">GB2-A4</strain>
    </source>
</reference>
<name>A0ABV0J7W3_9CYAN</name>